<feature type="chain" id="PRO_5036782248" evidence="1">
    <location>
        <begin position="22"/>
        <end position="283"/>
    </location>
</feature>
<dbReference type="Pfam" id="PF13595">
    <property type="entry name" value="DUF4138"/>
    <property type="match status" value="1"/>
</dbReference>
<organism evidence="2 3">
    <name type="scientific">Flavobacterium agrisoli</name>
    <dbReference type="NCBI Taxonomy" id="2793066"/>
    <lineage>
        <taxon>Bacteria</taxon>
        <taxon>Pseudomonadati</taxon>
        <taxon>Bacteroidota</taxon>
        <taxon>Flavobacteriia</taxon>
        <taxon>Flavobacteriales</taxon>
        <taxon>Flavobacteriaceae</taxon>
        <taxon>Flavobacterium</taxon>
    </lineage>
</organism>
<protein>
    <submittedName>
        <fullName evidence="2">Conjugative transposon protein TraN</fullName>
    </submittedName>
</protein>
<evidence type="ECO:0000313" key="2">
    <source>
        <dbReference type="EMBL" id="MBK0368225.1"/>
    </source>
</evidence>
<dbReference type="AlphaFoldDB" id="A0A934PK52"/>
<comment type="caution">
    <text evidence="2">The sequence shown here is derived from an EMBL/GenBank/DDBJ whole genome shotgun (WGS) entry which is preliminary data.</text>
</comment>
<evidence type="ECO:0000256" key="1">
    <source>
        <dbReference type="SAM" id="SignalP"/>
    </source>
</evidence>
<proteinExistence type="predicted"/>
<reference evidence="2" key="1">
    <citation type="submission" date="2020-12" db="EMBL/GenBank/DDBJ databases">
        <title>Bacterial novel species Flavobacterium sp. SE-1-e isolated from soil.</title>
        <authorList>
            <person name="Jung H.-Y."/>
        </authorList>
    </citation>
    <scope>NUCLEOTIDE SEQUENCE</scope>
    <source>
        <strain evidence="2">SE-1-e</strain>
    </source>
</reference>
<dbReference type="RefSeq" id="WP_200104145.1">
    <property type="nucleotide sequence ID" value="NZ_JAEHFV010000001.1"/>
</dbReference>
<dbReference type="Proteomes" id="UP000609172">
    <property type="component" value="Unassembled WGS sequence"/>
</dbReference>
<feature type="signal peptide" evidence="1">
    <location>
        <begin position="1"/>
        <end position="21"/>
    </location>
</feature>
<dbReference type="InterPro" id="IPR022298">
    <property type="entry name" value="Conjug_transposon_TraN"/>
</dbReference>
<gene>
    <name evidence="2" type="primary">traN</name>
    <name evidence="2" type="ORF">I5M07_00145</name>
</gene>
<accession>A0A934PK52</accession>
<keyword evidence="1" id="KW-0732">Signal</keyword>
<dbReference type="EMBL" id="JAEHFV010000001">
    <property type="protein sequence ID" value="MBK0368225.1"/>
    <property type="molecule type" value="Genomic_DNA"/>
</dbReference>
<name>A0A934PK52_9FLAO</name>
<evidence type="ECO:0000313" key="3">
    <source>
        <dbReference type="Proteomes" id="UP000609172"/>
    </source>
</evidence>
<keyword evidence="3" id="KW-1185">Reference proteome</keyword>
<dbReference type="NCBIfam" id="TIGR03780">
    <property type="entry name" value="Bac_Flav_CT_N"/>
    <property type="match status" value="1"/>
</dbReference>
<sequence>MKKFNYVVLLLLSLSWISIHAQFNAEETDFYENQYKNLRIGFSKTTSIVFPYAIKSVDIGSAEILVQKAKALENILLVKALKEHFYQTNLTTVTADGRLYIFVLNYDELRPDLHVKADNAVAINKEILFTTTNENEKKIEQMATLALSKKSKVGGIKRSKYQIGLQINGIFIDGDVMYFRVVFENNSSISYEIDQLRFFIRDQKKSKRTASQEIEILPLYTSAKSTVLPENSAVVKVFALEKFTIPEKKYLTLEMIEKKGGRHVELNLNNNRLSQILPIGDQL</sequence>